<dbReference type="GO" id="GO:0042162">
    <property type="term" value="F:telomeric DNA binding"/>
    <property type="evidence" value="ECO:0007669"/>
    <property type="project" value="Ensembl"/>
</dbReference>
<dbReference type="SMART" id="SM00360">
    <property type="entry name" value="RRM"/>
    <property type="match status" value="2"/>
</dbReference>
<dbReference type="GO" id="GO:0000785">
    <property type="term" value="C:chromatin"/>
    <property type="evidence" value="ECO:0007669"/>
    <property type="project" value="TreeGrafter"/>
</dbReference>
<evidence type="ECO:0000256" key="5">
    <source>
        <dbReference type="ARBA" id="ARBA00022499"/>
    </source>
</evidence>
<keyword evidence="16" id="KW-1185">Reference proteome</keyword>
<dbReference type="PANTHER" id="PTHR48033">
    <property type="entry name" value="RNA-BINDING (RRM/RBD/RNP MOTIFS) FAMILY PROTEIN"/>
    <property type="match status" value="1"/>
</dbReference>
<reference evidence="15" key="3">
    <citation type="submission" date="2025-09" db="UniProtKB">
        <authorList>
            <consortium name="Ensembl"/>
        </authorList>
    </citation>
    <scope>IDENTIFICATION</scope>
</reference>
<evidence type="ECO:0000313" key="16">
    <source>
        <dbReference type="Proteomes" id="UP000016666"/>
    </source>
</evidence>
<dbReference type="GeneTree" id="ENSGT00940000158010"/>
<dbReference type="GO" id="GO:0003723">
    <property type="term" value="F:RNA binding"/>
    <property type="evidence" value="ECO:0007669"/>
    <property type="project" value="UniProtKB-UniRule"/>
</dbReference>
<evidence type="ECO:0000256" key="4">
    <source>
        <dbReference type="ARBA" id="ARBA00022490"/>
    </source>
</evidence>
<feature type="compositionally biased region" description="Low complexity" evidence="13">
    <location>
        <begin position="18"/>
        <end position="27"/>
    </location>
</feature>
<keyword evidence="7" id="KW-0677">Repeat</keyword>
<dbReference type="GO" id="GO:0042752">
    <property type="term" value="P:regulation of circadian rhythm"/>
    <property type="evidence" value="ECO:0007669"/>
    <property type="project" value="Ensembl"/>
</dbReference>
<evidence type="ECO:0000256" key="2">
    <source>
        <dbReference type="ARBA" id="ARBA00004496"/>
    </source>
</evidence>
<dbReference type="FunFam" id="3.30.70.330:FF:000030">
    <property type="entry name" value="Heterogeneous nuclear ribonucleoprotein d0 isoform"/>
    <property type="match status" value="1"/>
</dbReference>
<dbReference type="PANTHER" id="PTHR48033:SF3">
    <property type="entry name" value="HETEROGENEOUS NUCLEAR RIBONUCLEOPROTEIN D0"/>
    <property type="match status" value="1"/>
</dbReference>
<name>A0A493T9X1_ANAPP</name>
<dbReference type="PROSITE" id="PS50102">
    <property type="entry name" value="RRM"/>
    <property type="match status" value="2"/>
</dbReference>
<dbReference type="GO" id="GO:1990904">
    <property type="term" value="C:ribonucleoprotein complex"/>
    <property type="evidence" value="ECO:0007669"/>
    <property type="project" value="Ensembl"/>
</dbReference>
<keyword evidence="10" id="KW-0007">Acetylation</keyword>
<protein>
    <submittedName>
        <fullName evidence="15">Heteroous nuclear ribonucleoprotein D</fullName>
    </submittedName>
</protein>
<keyword evidence="6" id="KW-0597">Phosphoprotein</keyword>
<keyword evidence="3" id="KW-0488">Methylation</keyword>
<evidence type="ECO:0000256" key="3">
    <source>
        <dbReference type="ARBA" id="ARBA00022481"/>
    </source>
</evidence>
<dbReference type="AlphaFoldDB" id="A0A493T9X1"/>
<keyword evidence="9 12" id="KW-0694">RNA-binding</keyword>
<evidence type="ECO:0000313" key="15">
    <source>
        <dbReference type="Ensembl" id="ENSAPLP00000022445.1"/>
    </source>
</evidence>
<dbReference type="CDD" id="cd12583">
    <property type="entry name" value="RRM2_hnRNPD"/>
    <property type="match status" value="1"/>
</dbReference>
<dbReference type="Proteomes" id="UP000016666">
    <property type="component" value="Chromosome 4"/>
</dbReference>
<dbReference type="GO" id="GO:0032212">
    <property type="term" value="P:positive regulation of telomere maintenance via telomerase"/>
    <property type="evidence" value="ECO:0007669"/>
    <property type="project" value="Ensembl"/>
</dbReference>
<evidence type="ECO:0000256" key="9">
    <source>
        <dbReference type="ARBA" id="ARBA00022884"/>
    </source>
</evidence>
<dbReference type="GO" id="GO:1900152">
    <property type="term" value="P:negative regulation of nuclear-transcribed mRNA catabolic process, deadenylation-dependent decay"/>
    <property type="evidence" value="ECO:0007669"/>
    <property type="project" value="Ensembl"/>
</dbReference>
<feature type="compositionally biased region" description="Basic and acidic residues" evidence="13">
    <location>
        <begin position="47"/>
        <end position="56"/>
    </location>
</feature>
<dbReference type="GO" id="GO:0070934">
    <property type="term" value="P:CRD-mediated mRNA stabilization"/>
    <property type="evidence" value="ECO:0007669"/>
    <property type="project" value="Ensembl"/>
</dbReference>
<feature type="compositionally biased region" description="Gly residues" evidence="13">
    <location>
        <begin position="28"/>
        <end position="46"/>
    </location>
</feature>
<reference evidence="15" key="2">
    <citation type="submission" date="2025-08" db="UniProtKB">
        <authorList>
            <consortium name="Ensembl"/>
        </authorList>
    </citation>
    <scope>IDENTIFICATION</scope>
</reference>
<comment type="subcellular location">
    <subcellularLocation>
        <location evidence="2">Cytoplasm</location>
    </subcellularLocation>
    <subcellularLocation>
        <location evidence="1">Nucleus</location>
    </subcellularLocation>
</comment>
<evidence type="ECO:0000256" key="12">
    <source>
        <dbReference type="PROSITE-ProRule" id="PRU00176"/>
    </source>
</evidence>
<dbReference type="SUPFAM" id="SSF54928">
    <property type="entry name" value="RNA-binding domain, RBD"/>
    <property type="match status" value="2"/>
</dbReference>
<proteinExistence type="predicted"/>
<dbReference type="GO" id="GO:0045202">
    <property type="term" value="C:synapse"/>
    <property type="evidence" value="ECO:0007669"/>
    <property type="project" value="Ensembl"/>
</dbReference>
<dbReference type="GO" id="GO:0106002">
    <property type="term" value="C:mCRD-mediated mRNA stability complex"/>
    <property type="evidence" value="ECO:0007669"/>
    <property type="project" value="Ensembl"/>
</dbReference>
<dbReference type="STRING" id="8840.ENSAPLP00000022445"/>
<evidence type="ECO:0000256" key="1">
    <source>
        <dbReference type="ARBA" id="ARBA00004123"/>
    </source>
</evidence>
<evidence type="ECO:0000256" key="13">
    <source>
        <dbReference type="SAM" id="MobiDB-lite"/>
    </source>
</evidence>
<keyword evidence="5" id="KW-1017">Isopeptide bond</keyword>
<feature type="region of interest" description="Disordered" evidence="13">
    <location>
        <begin position="1"/>
        <end position="57"/>
    </location>
</feature>
<dbReference type="Pfam" id="PF08143">
    <property type="entry name" value="CBFNT"/>
    <property type="match status" value="1"/>
</dbReference>
<feature type="domain" description="RRM" evidence="14">
    <location>
        <begin position="61"/>
        <end position="143"/>
    </location>
</feature>
<dbReference type="GO" id="GO:0005654">
    <property type="term" value="C:nucleoplasm"/>
    <property type="evidence" value="ECO:0007669"/>
    <property type="project" value="Ensembl"/>
</dbReference>
<evidence type="ECO:0000256" key="11">
    <source>
        <dbReference type="ARBA" id="ARBA00023242"/>
    </source>
</evidence>
<gene>
    <name evidence="15" type="primary">HNRNPD</name>
</gene>
<dbReference type="FunFam" id="3.30.70.330:FF:000156">
    <property type="entry name" value="Heterogeneous nuclear ribonucleoprotein d0 isoform"/>
    <property type="match status" value="1"/>
</dbReference>
<keyword evidence="4" id="KW-0963">Cytoplasm</keyword>
<evidence type="ECO:0000256" key="6">
    <source>
        <dbReference type="ARBA" id="ARBA00022553"/>
    </source>
</evidence>
<dbReference type="Pfam" id="PF00076">
    <property type="entry name" value="RRM_1"/>
    <property type="match status" value="2"/>
</dbReference>
<accession>A0A493T9X1</accession>
<dbReference type="InterPro" id="IPR012956">
    <property type="entry name" value="CARG-binding_factor_N"/>
</dbReference>
<dbReference type="InterPro" id="IPR000504">
    <property type="entry name" value="RRM_dom"/>
</dbReference>
<sequence length="349" mass="37750">MSEQHFALDAAGGGGGPAEQAEQPEGLAGAGAGGADGAGGGGGGESEGAKIDASKNEEDEGKMFIGGLSWDTTKKDLKDYFSKFGEVVDCTLKLDPITGRSRGFGFVLFKESESVDKVMDQKEHKLNGKVIDPKRAKAMKTKEPVKKIFVGGLSPDTPEEKIREYFGGFGEVESIELPMDNKTNKRRGFCFITFKEEEPVKKIMEKKYHNVGLSKCEIKVAMSKEQYQQQQQWGSRGGFVGRARGRGGGKCVLAWYKMPRGLLRWKQVSCSSEIWHTVLQAPVRTGTRDTATTGIRGMGTMATTAKGTEVTEDMTTLVTTTTTDMVTIAVSTRLLVKSPPVGKKIADAN</sequence>
<evidence type="ECO:0000256" key="8">
    <source>
        <dbReference type="ARBA" id="ARBA00022843"/>
    </source>
</evidence>
<dbReference type="GO" id="GO:1904355">
    <property type="term" value="P:positive regulation of telomere capping"/>
    <property type="evidence" value="ECO:0007669"/>
    <property type="project" value="Ensembl"/>
</dbReference>
<organism evidence="15 16">
    <name type="scientific">Anas platyrhynchos platyrhynchos</name>
    <name type="common">Northern mallard</name>
    <dbReference type="NCBI Taxonomy" id="8840"/>
    <lineage>
        <taxon>Eukaryota</taxon>
        <taxon>Metazoa</taxon>
        <taxon>Chordata</taxon>
        <taxon>Craniata</taxon>
        <taxon>Vertebrata</taxon>
        <taxon>Euteleostomi</taxon>
        <taxon>Archelosauria</taxon>
        <taxon>Archosauria</taxon>
        <taxon>Dinosauria</taxon>
        <taxon>Saurischia</taxon>
        <taxon>Theropoda</taxon>
        <taxon>Coelurosauria</taxon>
        <taxon>Aves</taxon>
        <taxon>Neognathae</taxon>
        <taxon>Galloanserae</taxon>
        <taxon>Anseriformes</taxon>
        <taxon>Anatidae</taxon>
        <taxon>Anatinae</taxon>
        <taxon>Anas</taxon>
    </lineage>
</organism>
<dbReference type="Gene3D" id="3.30.70.330">
    <property type="match status" value="2"/>
</dbReference>
<evidence type="ECO:0000256" key="7">
    <source>
        <dbReference type="ARBA" id="ARBA00022737"/>
    </source>
</evidence>
<dbReference type="InterPro" id="IPR035979">
    <property type="entry name" value="RBD_domain_sf"/>
</dbReference>
<feature type="domain" description="RRM" evidence="14">
    <location>
        <begin position="146"/>
        <end position="225"/>
    </location>
</feature>
<evidence type="ECO:0000259" key="14">
    <source>
        <dbReference type="PROSITE" id="PS50102"/>
    </source>
</evidence>
<dbReference type="GO" id="GO:0097167">
    <property type="term" value="P:circadian regulation of translation"/>
    <property type="evidence" value="ECO:0007669"/>
    <property type="project" value="Ensembl"/>
</dbReference>
<dbReference type="Ensembl" id="ENSAPLT00000048447.1">
    <property type="protein sequence ID" value="ENSAPLP00000022445.1"/>
    <property type="gene ID" value="ENSAPLG00000031205.1"/>
</dbReference>
<keyword evidence="8" id="KW-0832">Ubl conjugation</keyword>
<dbReference type="InterPro" id="IPR012677">
    <property type="entry name" value="Nucleotide-bd_a/b_plait_sf"/>
</dbReference>
<dbReference type="GO" id="GO:2000767">
    <property type="term" value="P:positive regulation of cytoplasmic translation"/>
    <property type="evidence" value="ECO:0007669"/>
    <property type="project" value="Ensembl"/>
</dbReference>
<keyword evidence="11" id="KW-0539">Nucleus</keyword>
<reference evidence="15 16" key="1">
    <citation type="submission" date="2017-10" db="EMBL/GenBank/DDBJ databases">
        <title>A new Pekin duck reference genome.</title>
        <authorList>
            <person name="Hou Z.-C."/>
            <person name="Zhou Z.-K."/>
            <person name="Zhu F."/>
            <person name="Hou S.-S."/>
        </authorList>
    </citation>
    <scope>NUCLEOTIDE SEQUENCE [LARGE SCALE GENOMIC DNA]</scope>
</reference>
<evidence type="ECO:0000256" key="10">
    <source>
        <dbReference type="ARBA" id="ARBA00022990"/>
    </source>
</evidence>